<name>A0A2M7BQI3_9BACT</name>
<protein>
    <submittedName>
        <fullName evidence="1">Uncharacterized protein</fullName>
    </submittedName>
</protein>
<accession>A0A2M7BQI3</accession>
<dbReference type="AlphaFoldDB" id="A0A2M7BQI3"/>
<gene>
    <name evidence="1" type="ORF">COS53_00860</name>
</gene>
<proteinExistence type="predicted"/>
<organism evidence="1 2">
    <name type="scientific">Candidatus Shapirobacteria bacterium CG03_land_8_20_14_0_80_35_14</name>
    <dbReference type="NCBI Taxonomy" id="1974878"/>
    <lineage>
        <taxon>Bacteria</taxon>
        <taxon>Candidatus Shapironibacteriota</taxon>
    </lineage>
</organism>
<dbReference type="Proteomes" id="UP000229191">
    <property type="component" value="Unassembled WGS sequence"/>
</dbReference>
<evidence type="ECO:0000313" key="1">
    <source>
        <dbReference type="EMBL" id="PIV07734.1"/>
    </source>
</evidence>
<sequence>MAKVFGHDHPIFYQTLYPVLQTVYQIFDPVHQTFYQTFYLVHQTFYQLHFQFVLNREAS</sequence>
<comment type="caution">
    <text evidence="1">The sequence shown here is derived from an EMBL/GenBank/DDBJ whole genome shotgun (WGS) entry which is preliminary data.</text>
</comment>
<reference evidence="2" key="1">
    <citation type="submission" date="2017-09" db="EMBL/GenBank/DDBJ databases">
        <title>Depth-based differentiation of microbial function through sediment-hosted aquifers and enrichment of novel symbionts in the deep terrestrial subsurface.</title>
        <authorList>
            <person name="Probst A.J."/>
            <person name="Ladd B."/>
            <person name="Jarett J.K."/>
            <person name="Geller-Mcgrath D.E."/>
            <person name="Sieber C.M.K."/>
            <person name="Emerson J.B."/>
            <person name="Anantharaman K."/>
            <person name="Thomas B.C."/>
            <person name="Malmstrom R."/>
            <person name="Stieglmeier M."/>
            <person name="Klingl A."/>
            <person name="Woyke T."/>
            <person name="Ryan C.M."/>
            <person name="Banfield J.F."/>
        </authorList>
    </citation>
    <scope>NUCLEOTIDE SEQUENCE [LARGE SCALE GENOMIC DNA]</scope>
</reference>
<evidence type="ECO:0000313" key="2">
    <source>
        <dbReference type="Proteomes" id="UP000229191"/>
    </source>
</evidence>
<dbReference type="EMBL" id="PEVB01000024">
    <property type="protein sequence ID" value="PIV07734.1"/>
    <property type="molecule type" value="Genomic_DNA"/>
</dbReference>